<accession>A0ABT6VPH9</accession>
<name>A0ABT6VPH9_9GAMM</name>
<dbReference type="InterPro" id="IPR006058">
    <property type="entry name" value="2Fe2S_fd_BS"/>
</dbReference>
<organism evidence="2 3">
    <name type="scientific">Halomonas kalidii</name>
    <dbReference type="NCBI Taxonomy" id="3043293"/>
    <lineage>
        <taxon>Bacteria</taxon>
        <taxon>Pseudomonadati</taxon>
        <taxon>Pseudomonadota</taxon>
        <taxon>Gammaproteobacteria</taxon>
        <taxon>Oceanospirillales</taxon>
        <taxon>Halomonadaceae</taxon>
        <taxon>Halomonas</taxon>
    </lineage>
</organism>
<reference evidence="2 3" key="1">
    <citation type="submission" date="2023-04" db="EMBL/GenBank/DDBJ databases">
        <title>Halomonas strains isolated from rhizosphere soil.</title>
        <authorList>
            <person name="Xu L."/>
            <person name="Sun J.-Q."/>
        </authorList>
    </citation>
    <scope>NUCLEOTIDE SEQUENCE [LARGE SCALE GENOMIC DNA]</scope>
    <source>
        <strain evidence="2 3">LN1S58</strain>
    </source>
</reference>
<dbReference type="InterPro" id="IPR001041">
    <property type="entry name" value="2Fe-2S_ferredoxin-type"/>
</dbReference>
<dbReference type="Proteomes" id="UP001244242">
    <property type="component" value="Unassembled WGS sequence"/>
</dbReference>
<evidence type="ECO:0000313" key="3">
    <source>
        <dbReference type="Proteomes" id="UP001244242"/>
    </source>
</evidence>
<protein>
    <submittedName>
        <fullName evidence="2">2Fe-2S iron-sulfur cluster-binding protein</fullName>
    </submittedName>
</protein>
<dbReference type="PROSITE" id="PS51085">
    <property type="entry name" value="2FE2S_FER_2"/>
    <property type="match status" value="1"/>
</dbReference>
<sequence length="118" mass="12911">MKEVTAMLDITFITNGHKVISAPEDSNLLRVSLREKGGIPFKCGGGLCGTCKCRIEEGLENTDAVKKKEERLLDADEIRQGYRLACQTFLTGSVKVSWEERPKASGGAVRQVRPTAEA</sequence>
<dbReference type="Gene3D" id="3.10.20.30">
    <property type="match status" value="1"/>
</dbReference>
<proteinExistence type="predicted"/>
<evidence type="ECO:0000259" key="1">
    <source>
        <dbReference type="PROSITE" id="PS51085"/>
    </source>
</evidence>
<gene>
    <name evidence="2" type="ORF">QLQ84_19040</name>
</gene>
<dbReference type="InterPro" id="IPR036010">
    <property type="entry name" value="2Fe-2S_ferredoxin-like_sf"/>
</dbReference>
<keyword evidence="3" id="KW-1185">Reference proteome</keyword>
<dbReference type="EMBL" id="JASCQO010000049">
    <property type="protein sequence ID" value="MDI5935892.1"/>
    <property type="molecule type" value="Genomic_DNA"/>
</dbReference>
<dbReference type="RefSeq" id="WP_282723312.1">
    <property type="nucleotide sequence ID" value="NZ_JASCQO010000049.1"/>
</dbReference>
<dbReference type="InterPro" id="IPR012675">
    <property type="entry name" value="Beta-grasp_dom_sf"/>
</dbReference>
<dbReference type="PROSITE" id="PS00197">
    <property type="entry name" value="2FE2S_FER_1"/>
    <property type="match status" value="1"/>
</dbReference>
<dbReference type="Pfam" id="PF00111">
    <property type="entry name" value="Fer2"/>
    <property type="match status" value="1"/>
</dbReference>
<evidence type="ECO:0000313" key="2">
    <source>
        <dbReference type="EMBL" id="MDI5935892.1"/>
    </source>
</evidence>
<comment type="caution">
    <text evidence="2">The sequence shown here is derived from an EMBL/GenBank/DDBJ whole genome shotgun (WGS) entry which is preliminary data.</text>
</comment>
<dbReference type="CDD" id="cd00207">
    <property type="entry name" value="fer2"/>
    <property type="match status" value="1"/>
</dbReference>
<dbReference type="SUPFAM" id="SSF54292">
    <property type="entry name" value="2Fe-2S ferredoxin-like"/>
    <property type="match status" value="1"/>
</dbReference>
<feature type="domain" description="2Fe-2S ferredoxin-type" evidence="1">
    <location>
        <begin position="8"/>
        <end position="102"/>
    </location>
</feature>